<dbReference type="PANTHER" id="PTHR43821:SF1">
    <property type="entry name" value="NAD(P)H NITROREDUCTASE YDJA-RELATED"/>
    <property type="match status" value="1"/>
</dbReference>
<dbReference type="EMBL" id="LJJD01000021">
    <property type="protein sequence ID" value="KQL57159.1"/>
    <property type="molecule type" value="Genomic_DNA"/>
</dbReference>
<evidence type="ECO:0000256" key="4">
    <source>
        <dbReference type="ARBA" id="ARBA00022857"/>
    </source>
</evidence>
<keyword evidence="4 7" id="KW-0521">NADP</keyword>
<dbReference type="PANTHER" id="PTHR43821">
    <property type="entry name" value="NAD(P)H NITROREDUCTASE YDJA-RELATED"/>
    <property type="match status" value="1"/>
</dbReference>
<name>A0A9D5I0J8_9BACI</name>
<dbReference type="Proteomes" id="UP000051061">
    <property type="component" value="Unassembled WGS sequence"/>
</dbReference>
<reference evidence="10 11" key="1">
    <citation type="submission" date="2015-09" db="EMBL/GenBank/DDBJ databases">
        <title>Genome sequencing project for genomic taxonomy and phylogenomics of Bacillus-like bacteria.</title>
        <authorList>
            <person name="Liu B."/>
            <person name="Wang J."/>
            <person name="Zhu Y."/>
            <person name="Liu G."/>
            <person name="Chen Q."/>
            <person name="Chen Z."/>
            <person name="Lan J."/>
            <person name="Che J."/>
            <person name="Ge C."/>
            <person name="Shi H."/>
            <person name="Pan Z."/>
            <person name="Liu X."/>
        </authorList>
    </citation>
    <scope>NUCLEOTIDE SEQUENCE [LARGE SCALE GENOMIC DNA]</scope>
    <source>
        <strain evidence="10 11">DSM 19153</strain>
    </source>
</reference>
<protein>
    <recommendedName>
        <fullName evidence="7">Putative NAD(P)H nitroreductase</fullName>
        <ecNumber evidence="7">1.-.-.-</ecNumber>
    </recommendedName>
</protein>
<dbReference type="Gene3D" id="3.40.109.10">
    <property type="entry name" value="NADH Oxidase"/>
    <property type="match status" value="1"/>
</dbReference>
<feature type="binding site" description="in other chain" evidence="8">
    <location>
        <begin position="15"/>
        <end position="17"/>
    </location>
    <ligand>
        <name>FMN</name>
        <dbReference type="ChEBI" id="CHEBI:58210"/>
        <note>ligand shared between dimeric partners</note>
    </ligand>
</feature>
<dbReference type="CDD" id="cd02135">
    <property type="entry name" value="YdjA-like"/>
    <property type="match status" value="1"/>
</dbReference>
<evidence type="ECO:0000256" key="3">
    <source>
        <dbReference type="ARBA" id="ARBA00022643"/>
    </source>
</evidence>
<dbReference type="Pfam" id="PF00881">
    <property type="entry name" value="Nitroreductase"/>
    <property type="match status" value="1"/>
</dbReference>
<keyword evidence="2 7" id="KW-0285">Flavoprotein</keyword>
<dbReference type="SUPFAM" id="SSF55469">
    <property type="entry name" value="FMN-dependent nitroreductase-like"/>
    <property type="match status" value="1"/>
</dbReference>
<dbReference type="InterPro" id="IPR052530">
    <property type="entry name" value="NAD(P)H_nitroreductase"/>
</dbReference>
<accession>A0A9D5I0J8</accession>
<keyword evidence="5 7" id="KW-0560">Oxidoreductase</keyword>
<dbReference type="InterPro" id="IPR026021">
    <property type="entry name" value="YdjA-like"/>
</dbReference>
<evidence type="ECO:0000256" key="6">
    <source>
        <dbReference type="ARBA" id="ARBA00023027"/>
    </source>
</evidence>
<keyword evidence="6 7" id="KW-0520">NAD</keyword>
<feature type="binding site" description="in other chain" evidence="8">
    <location>
        <begin position="136"/>
        <end position="138"/>
    </location>
    <ligand>
        <name>FMN</name>
        <dbReference type="ChEBI" id="CHEBI:58210"/>
        <note>ligand shared between dimeric partners</note>
    </ligand>
</feature>
<feature type="domain" description="Nitroreductase" evidence="9">
    <location>
        <begin position="12"/>
        <end position="167"/>
    </location>
</feature>
<evidence type="ECO:0000259" key="9">
    <source>
        <dbReference type="Pfam" id="PF00881"/>
    </source>
</evidence>
<dbReference type="PIRSF" id="PIRSF000232">
    <property type="entry name" value="YdjA"/>
    <property type="match status" value="1"/>
</dbReference>
<evidence type="ECO:0000313" key="10">
    <source>
        <dbReference type="EMBL" id="KQL57159.1"/>
    </source>
</evidence>
<proteinExistence type="inferred from homology"/>
<feature type="binding site" evidence="8">
    <location>
        <position position="44"/>
    </location>
    <ligand>
        <name>FMN</name>
        <dbReference type="ChEBI" id="CHEBI:58210"/>
        <note>ligand shared between dimeric partners</note>
    </ligand>
</feature>
<evidence type="ECO:0000256" key="7">
    <source>
        <dbReference type="PIRNR" id="PIRNR000232"/>
    </source>
</evidence>
<keyword evidence="11" id="KW-1185">Reference proteome</keyword>
<comment type="similarity">
    <text evidence="1 7">Belongs to the nitroreductase family.</text>
</comment>
<organism evidence="10 11">
    <name type="scientific">Alkalicoccobacillus plakortidis</name>
    <dbReference type="NCBI Taxonomy" id="444060"/>
    <lineage>
        <taxon>Bacteria</taxon>
        <taxon>Bacillati</taxon>
        <taxon>Bacillota</taxon>
        <taxon>Bacilli</taxon>
        <taxon>Bacillales</taxon>
        <taxon>Bacillaceae</taxon>
        <taxon>Alkalicoccobacillus</taxon>
    </lineage>
</organism>
<gene>
    <name evidence="10" type="ORF">AN965_10450</name>
</gene>
<dbReference type="GO" id="GO:0016491">
    <property type="term" value="F:oxidoreductase activity"/>
    <property type="evidence" value="ECO:0007669"/>
    <property type="project" value="UniProtKB-UniRule"/>
</dbReference>
<comment type="caution">
    <text evidence="10">The sequence shown here is derived from an EMBL/GenBank/DDBJ whole genome shotgun (WGS) entry which is preliminary data.</text>
</comment>
<comment type="cofactor">
    <cofactor evidence="8">
        <name>FMN</name>
        <dbReference type="ChEBI" id="CHEBI:58210"/>
    </cofactor>
    <text evidence="8">Binds 1 FMN per subunit.</text>
</comment>
<evidence type="ECO:0000313" key="11">
    <source>
        <dbReference type="Proteomes" id="UP000051061"/>
    </source>
</evidence>
<dbReference type="EC" id="1.-.-.-" evidence="7"/>
<dbReference type="AlphaFoldDB" id="A0A9D5I0J8"/>
<evidence type="ECO:0000256" key="8">
    <source>
        <dbReference type="PIRSR" id="PIRSR000232-1"/>
    </source>
</evidence>
<dbReference type="InterPro" id="IPR000415">
    <property type="entry name" value="Nitroreductase-like"/>
</dbReference>
<evidence type="ECO:0000256" key="1">
    <source>
        <dbReference type="ARBA" id="ARBA00007118"/>
    </source>
</evidence>
<evidence type="ECO:0000256" key="5">
    <source>
        <dbReference type="ARBA" id="ARBA00023002"/>
    </source>
</evidence>
<evidence type="ECO:0000256" key="2">
    <source>
        <dbReference type="ARBA" id="ARBA00022630"/>
    </source>
</evidence>
<sequence length="190" mass="21681">MTNRLTTIDSIIKGRRSIKKFKSDAVSIDEIVSLLEVAKWAPNHKLTEPWRFILFAEEGKEAFIDAYKKSQLGADQTLPEKAKKKAAYFNQIPLHLVVVMPEHPRQKTWDEDYGAVSAMIQNFQLAAWARGIGMIWRTNDWIYDPVFREAIGVESGEKIIGTLMIGYADFVPEAKERTSIKDKLTIVTTH</sequence>
<dbReference type="InterPro" id="IPR029479">
    <property type="entry name" value="Nitroreductase"/>
</dbReference>
<keyword evidence="3 7" id="KW-0288">FMN</keyword>